<dbReference type="RefSeq" id="WP_128558139.1">
    <property type="nucleotide sequence ID" value="NZ_QUAK01000123.1"/>
</dbReference>
<evidence type="ECO:0000256" key="1">
    <source>
        <dbReference type="ARBA" id="ARBA00022630"/>
    </source>
</evidence>
<protein>
    <submittedName>
        <fullName evidence="6">LLM class F420-dependent oxidoreductase</fullName>
    </submittedName>
</protein>
<dbReference type="InterPro" id="IPR036661">
    <property type="entry name" value="Luciferase-like_sf"/>
</dbReference>
<dbReference type="PANTHER" id="PTHR42847:SF4">
    <property type="entry name" value="ALKANESULFONATE MONOOXYGENASE-RELATED"/>
    <property type="match status" value="1"/>
</dbReference>
<evidence type="ECO:0000313" key="7">
    <source>
        <dbReference type="Proteomes" id="UP000263094"/>
    </source>
</evidence>
<dbReference type="PANTHER" id="PTHR42847">
    <property type="entry name" value="ALKANESULFONATE MONOOXYGENASE"/>
    <property type="match status" value="1"/>
</dbReference>
<reference evidence="6 7" key="1">
    <citation type="submission" date="2018-08" db="EMBL/GenBank/DDBJ databases">
        <title>Isolation, diversity and antifungal activity of Actinobacteria from wheat.</title>
        <authorList>
            <person name="Han C."/>
        </authorList>
    </citation>
    <scope>NUCLEOTIDE SEQUENCE [LARGE SCALE GENOMIC DNA]</scope>
    <source>
        <strain evidence="6 7">NEAU-YY421</strain>
    </source>
</reference>
<dbReference type="InterPro" id="IPR019921">
    <property type="entry name" value="Lucif-like_OxRdtase_Rv2161c"/>
</dbReference>
<dbReference type="AlphaFoldDB" id="A0A372LZY7"/>
<comment type="caution">
    <text evidence="6">The sequence shown here is derived from an EMBL/GenBank/DDBJ whole genome shotgun (WGS) entry which is preliminary data.</text>
</comment>
<keyword evidence="7" id="KW-1185">Reference proteome</keyword>
<dbReference type="SUPFAM" id="SSF51679">
    <property type="entry name" value="Bacterial luciferase-like"/>
    <property type="match status" value="1"/>
</dbReference>
<dbReference type="GO" id="GO:0046306">
    <property type="term" value="P:alkanesulfonate catabolic process"/>
    <property type="evidence" value="ECO:0007669"/>
    <property type="project" value="TreeGrafter"/>
</dbReference>
<keyword evidence="3" id="KW-0560">Oxidoreductase</keyword>
<keyword evidence="1" id="KW-0285">Flavoprotein</keyword>
<organism evidence="6 7">
    <name type="scientific">Streptomyces triticagri</name>
    <dbReference type="NCBI Taxonomy" id="2293568"/>
    <lineage>
        <taxon>Bacteria</taxon>
        <taxon>Bacillati</taxon>
        <taxon>Actinomycetota</taxon>
        <taxon>Actinomycetes</taxon>
        <taxon>Kitasatosporales</taxon>
        <taxon>Streptomycetaceae</taxon>
        <taxon>Streptomyces</taxon>
    </lineage>
</organism>
<feature type="domain" description="Luciferase-like" evidence="5">
    <location>
        <begin position="19"/>
        <end position="253"/>
    </location>
</feature>
<dbReference type="Gene3D" id="3.20.20.30">
    <property type="entry name" value="Luciferase-like domain"/>
    <property type="match status" value="1"/>
</dbReference>
<sequence>MTVKLGLGLPQMKQYDLGRDVPAVARAAEETGYDSLWVFERILFPTPATQGLFGIEGLPWPDQYRSVADPLVTLALAAGATERARLGTSVLVAPLHVPFQLARSLATLDAAAGGRVVLGVGTGWSKDEYAAASLVPFARRGRALDELIDVCRAVWGPDPVSYEGEFTRIAPAEVGPKPARPIPVYLPANSPRAARRLVDRADGWMPGATGVEALASAWAGLRELAAERGRERAIAVTVRANARYSAKPVDEAERAPFQGSVEQIVADLVAHAGVGVDEILIDLQGTMRDASELVDVAAEVHAGVRGAGV</sequence>
<proteinExistence type="predicted"/>
<accession>A0A372LZY7</accession>
<name>A0A372LZY7_9ACTN</name>
<dbReference type="Pfam" id="PF00296">
    <property type="entry name" value="Bac_luciferase"/>
    <property type="match status" value="1"/>
</dbReference>
<dbReference type="Proteomes" id="UP000263094">
    <property type="component" value="Unassembled WGS sequence"/>
</dbReference>
<evidence type="ECO:0000259" key="5">
    <source>
        <dbReference type="Pfam" id="PF00296"/>
    </source>
</evidence>
<evidence type="ECO:0000313" key="6">
    <source>
        <dbReference type="EMBL" id="RFU84212.1"/>
    </source>
</evidence>
<dbReference type="OrthoDB" id="3206024at2"/>
<dbReference type="GO" id="GO:0008726">
    <property type="term" value="F:alkanesulfonate monooxygenase activity"/>
    <property type="evidence" value="ECO:0007669"/>
    <property type="project" value="TreeGrafter"/>
</dbReference>
<evidence type="ECO:0000256" key="4">
    <source>
        <dbReference type="ARBA" id="ARBA00023033"/>
    </source>
</evidence>
<dbReference type="NCBIfam" id="TIGR03619">
    <property type="entry name" value="F420_Rv2161c"/>
    <property type="match status" value="1"/>
</dbReference>
<dbReference type="InterPro" id="IPR050172">
    <property type="entry name" value="SsuD_RutA_monooxygenase"/>
</dbReference>
<gene>
    <name evidence="6" type="ORF">DY218_23640</name>
</gene>
<keyword evidence="2" id="KW-0288">FMN</keyword>
<dbReference type="InterPro" id="IPR011251">
    <property type="entry name" value="Luciferase-like_dom"/>
</dbReference>
<evidence type="ECO:0000256" key="3">
    <source>
        <dbReference type="ARBA" id="ARBA00023002"/>
    </source>
</evidence>
<evidence type="ECO:0000256" key="2">
    <source>
        <dbReference type="ARBA" id="ARBA00022643"/>
    </source>
</evidence>
<keyword evidence="4" id="KW-0503">Monooxygenase</keyword>
<dbReference type="EMBL" id="QUAK01000123">
    <property type="protein sequence ID" value="RFU84212.1"/>
    <property type="molecule type" value="Genomic_DNA"/>
</dbReference>